<dbReference type="PANTHER" id="PTHR24305:SF232">
    <property type="entry name" value="P450, PUTATIVE (EUROFUNG)-RELATED"/>
    <property type="match status" value="1"/>
</dbReference>
<dbReference type="Proteomes" id="UP001303473">
    <property type="component" value="Unassembled WGS sequence"/>
</dbReference>
<evidence type="ECO:0000256" key="5">
    <source>
        <dbReference type="ARBA" id="ARBA00023004"/>
    </source>
</evidence>
<dbReference type="AlphaFoldDB" id="A0AAN6S361"/>
<evidence type="ECO:0000256" key="3">
    <source>
        <dbReference type="ARBA" id="ARBA00022617"/>
    </source>
</evidence>
<dbReference type="Pfam" id="PF00067">
    <property type="entry name" value="p450"/>
    <property type="match status" value="2"/>
</dbReference>
<comment type="cofactor">
    <cofactor evidence="1 6">
        <name>heme</name>
        <dbReference type="ChEBI" id="CHEBI:30413"/>
    </cofactor>
</comment>
<evidence type="ECO:0000256" key="1">
    <source>
        <dbReference type="ARBA" id="ARBA00001971"/>
    </source>
</evidence>
<keyword evidence="7" id="KW-0503">Monooxygenase</keyword>
<comment type="caution">
    <text evidence="9">The sequence shown here is derived from an EMBL/GenBank/DDBJ whole genome shotgun (WGS) entry which is preliminary data.</text>
</comment>
<organism evidence="9 10">
    <name type="scientific">Diplogelasinospora grovesii</name>
    <dbReference type="NCBI Taxonomy" id="303347"/>
    <lineage>
        <taxon>Eukaryota</taxon>
        <taxon>Fungi</taxon>
        <taxon>Dikarya</taxon>
        <taxon>Ascomycota</taxon>
        <taxon>Pezizomycotina</taxon>
        <taxon>Sordariomycetes</taxon>
        <taxon>Sordariomycetidae</taxon>
        <taxon>Sordariales</taxon>
        <taxon>Diplogelasinosporaceae</taxon>
        <taxon>Diplogelasinospora</taxon>
    </lineage>
</organism>
<comment type="similarity">
    <text evidence="2 7">Belongs to the cytochrome P450 family.</text>
</comment>
<dbReference type="PROSITE" id="PS00086">
    <property type="entry name" value="CYTOCHROME_P450"/>
    <property type="match status" value="1"/>
</dbReference>
<evidence type="ECO:0000256" key="2">
    <source>
        <dbReference type="ARBA" id="ARBA00010617"/>
    </source>
</evidence>
<evidence type="ECO:0000256" key="7">
    <source>
        <dbReference type="RuleBase" id="RU000461"/>
    </source>
</evidence>
<dbReference type="GO" id="GO:0005506">
    <property type="term" value="F:iron ion binding"/>
    <property type="evidence" value="ECO:0007669"/>
    <property type="project" value="InterPro"/>
</dbReference>
<dbReference type="Gene3D" id="1.10.630.10">
    <property type="entry name" value="Cytochrome P450"/>
    <property type="match status" value="1"/>
</dbReference>
<accession>A0AAN6S361</accession>
<dbReference type="InterPro" id="IPR001128">
    <property type="entry name" value="Cyt_P450"/>
</dbReference>
<keyword evidence="5 6" id="KW-0408">Iron</keyword>
<dbReference type="GO" id="GO:0016705">
    <property type="term" value="F:oxidoreductase activity, acting on paired donors, with incorporation or reduction of molecular oxygen"/>
    <property type="evidence" value="ECO:0007669"/>
    <property type="project" value="InterPro"/>
</dbReference>
<dbReference type="PANTHER" id="PTHR24305">
    <property type="entry name" value="CYTOCHROME P450"/>
    <property type="match status" value="1"/>
</dbReference>
<dbReference type="PRINTS" id="PR00463">
    <property type="entry name" value="EP450I"/>
</dbReference>
<keyword evidence="8" id="KW-0472">Membrane</keyword>
<dbReference type="InterPro" id="IPR036396">
    <property type="entry name" value="Cyt_P450_sf"/>
</dbReference>
<dbReference type="EMBL" id="MU853836">
    <property type="protein sequence ID" value="KAK3938136.1"/>
    <property type="molecule type" value="Genomic_DNA"/>
</dbReference>
<evidence type="ECO:0000256" key="4">
    <source>
        <dbReference type="ARBA" id="ARBA00022723"/>
    </source>
</evidence>
<evidence type="ECO:0000256" key="8">
    <source>
        <dbReference type="SAM" id="Phobius"/>
    </source>
</evidence>
<feature type="binding site" description="axial binding residue" evidence="6">
    <location>
        <position position="536"/>
    </location>
    <ligand>
        <name>heme</name>
        <dbReference type="ChEBI" id="CHEBI:30413"/>
    </ligand>
    <ligandPart>
        <name>Fe</name>
        <dbReference type="ChEBI" id="CHEBI:18248"/>
    </ligandPart>
</feature>
<keyword evidence="4 6" id="KW-0479">Metal-binding</keyword>
<proteinExistence type="inferred from homology"/>
<keyword evidence="7" id="KW-0560">Oxidoreductase</keyword>
<protein>
    <submittedName>
        <fullName evidence="9">Cytochrome P450</fullName>
    </submittedName>
</protein>
<keyword evidence="8" id="KW-0812">Transmembrane</keyword>
<sequence>MIAMTKSQINISNLLHWALVPSNAVTVIAICIALLYFSYRAALPRPIPGIPYNEDAANSILGDIPALLAHRKRTGQSREWLIQQTVTHNSPIIQLFIKPFSKPFVLISDFRESQDISFRRTAEFDRSVRNAELFSGILPNNQISMKSSDPRLKKNKELMRDTMTPAFLHEVSAPEIYTKALQLVDLWTFKKKVADARPFEAAQDIFRTALDIINAAAFGIDDSESLTKTYTEALSDVSRHALDRTDDGAYEFPHVPRTALEEAVEALVDSLAKAMGSPAPYLTNLFNFTFVQRYRKAWWLKNQMVNAEMQKSIRRIETNDSKIRCALDFILQRERVAAKAAGRPPAYGTPEIRDEICGYIIAGHDTTASTLLWALKYLADNPESQTKLRSALQKGYTTAVADDRNPTASEIIKIHVAYLEALIEEVNRKAAVIPLISRQTTVEGAQVLGATLPKGTTVFLMSNGPDFRSPSIPIEESLRSESCRSAASTKSHRGRWDGSDVHEFRPERWLKTSGEEAVFNVNAGPMFAFGGGPRACFGRRLAYLELRIVIALLVWNFEFETLPEELNSYDASDGLTTIPKQCYVHLRRL</sequence>
<evidence type="ECO:0000313" key="10">
    <source>
        <dbReference type="Proteomes" id="UP001303473"/>
    </source>
</evidence>
<keyword evidence="3 6" id="KW-0349">Heme</keyword>
<dbReference type="InterPro" id="IPR050121">
    <property type="entry name" value="Cytochrome_P450_monoxygenase"/>
</dbReference>
<dbReference type="GO" id="GO:0004497">
    <property type="term" value="F:monooxygenase activity"/>
    <property type="evidence" value="ECO:0007669"/>
    <property type="project" value="UniProtKB-KW"/>
</dbReference>
<dbReference type="PRINTS" id="PR00385">
    <property type="entry name" value="P450"/>
</dbReference>
<evidence type="ECO:0000256" key="6">
    <source>
        <dbReference type="PIRSR" id="PIRSR602401-1"/>
    </source>
</evidence>
<keyword evidence="10" id="KW-1185">Reference proteome</keyword>
<dbReference type="GO" id="GO:0020037">
    <property type="term" value="F:heme binding"/>
    <property type="evidence" value="ECO:0007669"/>
    <property type="project" value="InterPro"/>
</dbReference>
<dbReference type="InterPro" id="IPR002401">
    <property type="entry name" value="Cyt_P450_E_grp-I"/>
</dbReference>
<evidence type="ECO:0000313" key="9">
    <source>
        <dbReference type="EMBL" id="KAK3938136.1"/>
    </source>
</evidence>
<keyword evidence="8" id="KW-1133">Transmembrane helix</keyword>
<dbReference type="SUPFAM" id="SSF48264">
    <property type="entry name" value="Cytochrome P450"/>
    <property type="match status" value="1"/>
</dbReference>
<name>A0AAN6S361_9PEZI</name>
<dbReference type="InterPro" id="IPR017972">
    <property type="entry name" value="Cyt_P450_CS"/>
</dbReference>
<feature type="transmembrane region" description="Helical" evidence="8">
    <location>
        <begin position="14"/>
        <end position="37"/>
    </location>
</feature>
<reference evidence="10" key="1">
    <citation type="journal article" date="2023" name="Mol. Phylogenet. Evol.">
        <title>Genome-scale phylogeny and comparative genomics of the fungal order Sordariales.</title>
        <authorList>
            <person name="Hensen N."/>
            <person name="Bonometti L."/>
            <person name="Westerberg I."/>
            <person name="Brannstrom I.O."/>
            <person name="Guillou S."/>
            <person name="Cros-Aarteil S."/>
            <person name="Calhoun S."/>
            <person name="Haridas S."/>
            <person name="Kuo A."/>
            <person name="Mondo S."/>
            <person name="Pangilinan J."/>
            <person name="Riley R."/>
            <person name="LaButti K."/>
            <person name="Andreopoulos B."/>
            <person name="Lipzen A."/>
            <person name="Chen C."/>
            <person name="Yan M."/>
            <person name="Daum C."/>
            <person name="Ng V."/>
            <person name="Clum A."/>
            <person name="Steindorff A."/>
            <person name="Ohm R.A."/>
            <person name="Martin F."/>
            <person name="Silar P."/>
            <person name="Natvig D.O."/>
            <person name="Lalanne C."/>
            <person name="Gautier V."/>
            <person name="Ament-Velasquez S.L."/>
            <person name="Kruys A."/>
            <person name="Hutchinson M.I."/>
            <person name="Powell A.J."/>
            <person name="Barry K."/>
            <person name="Miller A.N."/>
            <person name="Grigoriev I.V."/>
            <person name="Debuchy R."/>
            <person name="Gladieux P."/>
            <person name="Hiltunen Thoren M."/>
            <person name="Johannesson H."/>
        </authorList>
    </citation>
    <scope>NUCLEOTIDE SEQUENCE [LARGE SCALE GENOMIC DNA]</scope>
    <source>
        <strain evidence="10">CBS 340.73</strain>
    </source>
</reference>
<gene>
    <name evidence="9" type="ORF">QBC46DRAFT_451403</name>
</gene>